<comment type="caution">
    <text evidence="1">The sequence shown here is derived from an EMBL/GenBank/DDBJ whole genome shotgun (WGS) entry which is preliminary data.</text>
</comment>
<proteinExistence type="predicted"/>
<dbReference type="AlphaFoldDB" id="A0A9X3BFX2"/>
<accession>A0A9X3BFX2</accession>
<protein>
    <submittedName>
        <fullName evidence="1">Uncharacterized protein</fullName>
    </submittedName>
</protein>
<dbReference type="RefSeq" id="WP_279297243.1">
    <property type="nucleotide sequence ID" value="NZ_JAOTIF010000007.1"/>
</dbReference>
<evidence type="ECO:0000313" key="1">
    <source>
        <dbReference type="EMBL" id="MCU7549804.1"/>
    </source>
</evidence>
<reference evidence="1" key="2">
    <citation type="submission" date="2023-04" db="EMBL/GenBank/DDBJ databases">
        <title>Paracnuella aquatica gen. nov., sp. nov., a member of the family Chitinophagaceae isolated from a hot spring.</title>
        <authorList>
            <person name="Wang C."/>
        </authorList>
    </citation>
    <scope>NUCLEOTIDE SEQUENCE</scope>
    <source>
        <strain evidence="1">LB-8</strain>
    </source>
</reference>
<reference evidence="1" key="1">
    <citation type="submission" date="2022-09" db="EMBL/GenBank/DDBJ databases">
        <authorList>
            <person name="Yuan C."/>
            <person name="Ke Z."/>
        </authorList>
    </citation>
    <scope>NUCLEOTIDE SEQUENCE</scope>
    <source>
        <strain evidence="1">LB-8</strain>
    </source>
</reference>
<gene>
    <name evidence="1" type="ORF">OCK74_11800</name>
</gene>
<dbReference type="EMBL" id="JAOTIF010000007">
    <property type="protein sequence ID" value="MCU7549804.1"/>
    <property type="molecule type" value="Genomic_DNA"/>
</dbReference>
<organism evidence="1 2">
    <name type="scientific">Paraflavisolibacter caeni</name>
    <dbReference type="NCBI Taxonomy" id="2982496"/>
    <lineage>
        <taxon>Bacteria</taxon>
        <taxon>Pseudomonadati</taxon>
        <taxon>Bacteroidota</taxon>
        <taxon>Chitinophagia</taxon>
        <taxon>Chitinophagales</taxon>
        <taxon>Chitinophagaceae</taxon>
        <taxon>Paraflavisolibacter</taxon>
    </lineage>
</organism>
<name>A0A9X3BFX2_9BACT</name>
<dbReference type="Proteomes" id="UP001155483">
    <property type="component" value="Unassembled WGS sequence"/>
</dbReference>
<sequence>MKLSDFILLSEEKKKLVVLHEGILIGKRNKFDYMVFLFQLDNYYVETYCNLKNKAIEEYCVFDNTKLLKPYLEAISIDDLLH</sequence>
<evidence type="ECO:0000313" key="2">
    <source>
        <dbReference type="Proteomes" id="UP001155483"/>
    </source>
</evidence>
<keyword evidence="2" id="KW-1185">Reference proteome</keyword>